<dbReference type="PANTHER" id="PTHR32401:SF16">
    <property type="entry name" value="CONCANAVALIN A-LIKE LECTIN FAMILY PROTEIN"/>
    <property type="match status" value="1"/>
</dbReference>
<dbReference type="CDD" id="cd06899">
    <property type="entry name" value="lectin_legume_LecRK_Arcelin_ConA"/>
    <property type="match status" value="1"/>
</dbReference>
<keyword evidence="4" id="KW-0472">Membrane</keyword>
<protein>
    <recommendedName>
        <fullName evidence="6">Legume lectin domain-containing protein</fullName>
    </recommendedName>
</protein>
<name>A0A2G2VYI0_CAPBA</name>
<dbReference type="InterPro" id="IPR001220">
    <property type="entry name" value="Legume_lectin_dom"/>
</dbReference>
<feature type="compositionally biased region" description="Polar residues" evidence="3">
    <location>
        <begin position="416"/>
        <end position="439"/>
    </location>
</feature>
<feature type="domain" description="Legume lectin" evidence="6">
    <location>
        <begin position="30"/>
        <end position="267"/>
    </location>
</feature>
<comment type="caution">
    <text evidence="7">The sequence shown here is derived from an EMBL/GenBank/DDBJ whole genome shotgun (WGS) entry which is preliminary data.</text>
</comment>
<dbReference type="AlphaFoldDB" id="A0A2G2VYI0"/>
<keyword evidence="2" id="KW-0430">Lectin</keyword>
<evidence type="ECO:0000256" key="4">
    <source>
        <dbReference type="SAM" id="Phobius"/>
    </source>
</evidence>
<dbReference type="Pfam" id="PF00139">
    <property type="entry name" value="Lectin_legB"/>
    <property type="match status" value="1"/>
</dbReference>
<dbReference type="OrthoDB" id="2019747at2759"/>
<sequence>MSTFSAFRYLVLVFLFCFFIRKIQSEEQNLSFEFGDFVKDSNFESKLSLFGDAKVVNGGIQMSGSVGFSAGRILNKTPFKVVERSPRKMVSFSMHFVFSLSRENGDGFTFMMVPIGYPFDVFDGGLFGLLGGRKMKFFAVEFDTFMDEKYGDLNGNHVGVDLSSFVSVKVSNVSDIKLGLLNSGEKLQSWIDYEASSKRLEIRLSKLGEIRPVDPLLSCPVDMSEMWKEDELFVGLSSSSGNSTQKCNIYSWNFKTRTTPQWMHSEPLDPQAFEVKKDEMKVQSRSDCALRILGALLLATGCGALGAFFVVIVWTILGSRRPVAPEDNPAVLEHKKEFDEYKKFIVVVDKAMEDGKASDWEKQVLVVHNFSRNNVKRDQHVVSEDIENGDQANYDELSQSDDSSPNNDDGGECPYDSSSTDDGVRSNSEQRSMSMSPYPQQKLIPQTLIQRPPPISQSNNRPHFYFNEILFLDHFQERFDIFVDMYENQEGSFSELPRFIAAMKHFNSGFVDEWQLDF</sequence>
<feature type="region of interest" description="Disordered" evidence="3">
    <location>
        <begin position="379"/>
        <end position="439"/>
    </location>
</feature>
<evidence type="ECO:0000313" key="7">
    <source>
        <dbReference type="EMBL" id="PHT38032.1"/>
    </source>
</evidence>
<evidence type="ECO:0000256" key="1">
    <source>
        <dbReference type="ARBA" id="ARBA00007606"/>
    </source>
</evidence>
<dbReference type="InterPro" id="IPR013320">
    <property type="entry name" value="ConA-like_dom_sf"/>
</dbReference>
<dbReference type="SUPFAM" id="SSF49899">
    <property type="entry name" value="Concanavalin A-like lectins/glucanases"/>
    <property type="match status" value="1"/>
</dbReference>
<organism evidence="7 8">
    <name type="scientific">Capsicum baccatum</name>
    <name type="common">Peruvian pepper</name>
    <dbReference type="NCBI Taxonomy" id="33114"/>
    <lineage>
        <taxon>Eukaryota</taxon>
        <taxon>Viridiplantae</taxon>
        <taxon>Streptophyta</taxon>
        <taxon>Embryophyta</taxon>
        <taxon>Tracheophyta</taxon>
        <taxon>Spermatophyta</taxon>
        <taxon>Magnoliopsida</taxon>
        <taxon>eudicotyledons</taxon>
        <taxon>Gunneridae</taxon>
        <taxon>Pentapetalae</taxon>
        <taxon>asterids</taxon>
        <taxon>lamiids</taxon>
        <taxon>Solanales</taxon>
        <taxon>Solanaceae</taxon>
        <taxon>Solanoideae</taxon>
        <taxon>Capsiceae</taxon>
        <taxon>Capsicum</taxon>
    </lineage>
</organism>
<reference evidence="7 8" key="1">
    <citation type="journal article" date="2017" name="Genome Biol.">
        <title>New reference genome sequences of hot pepper reveal the massive evolution of plant disease-resistance genes by retroduplication.</title>
        <authorList>
            <person name="Kim S."/>
            <person name="Park J."/>
            <person name="Yeom S.I."/>
            <person name="Kim Y.M."/>
            <person name="Seo E."/>
            <person name="Kim K.T."/>
            <person name="Kim M.S."/>
            <person name="Lee J.M."/>
            <person name="Cheong K."/>
            <person name="Shin H.S."/>
            <person name="Kim S.B."/>
            <person name="Han K."/>
            <person name="Lee J."/>
            <person name="Park M."/>
            <person name="Lee H.A."/>
            <person name="Lee H.Y."/>
            <person name="Lee Y."/>
            <person name="Oh S."/>
            <person name="Lee J.H."/>
            <person name="Choi E."/>
            <person name="Choi E."/>
            <person name="Lee S.E."/>
            <person name="Jeon J."/>
            <person name="Kim H."/>
            <person name="Choi G."/>
            <person name="Song H."/>
            <person name="Lee J."/>
            <person name="Lee S.C."/>
            <person name="Kwon J.K."/>
            <person name="Lee H.Y."/>
            <person name="Koo N."/>
            <person name="Hong Y."/>
            <person name="Kim R.W."/>
            <person name="Kang W.H."/>
            <person name="Huh J.H."/>
            <person name="Kang B.C."/>
            <person name="Yang T.J."/>
            <person name="Lee Y.H."/>
            <person name="Bennetzen J.L."/>
            <person name="Choi D."/>
        </authorList>
    </citation>
    <scope>NUCLEOTIDE SEQUENCE [LARGE SCALE GENOMIC DNA]</scope>
    <source>
        <strain evidence="8">cv. PBC81</strain>
    </source>
</reference>
<dbReference type="Gene3D" id="2.60.120.200">
    <property type="match status" value="1"/>
</dbReference>
<dbReference type="STRING" id="33114.A0A2G2VYI0"/>
<keyword evidence="4" id="KW-1133">Transmembrane helix</keyword>
<feature type="signal peptide" evidence="5">
    <location>
        <begin position="1"/>
        <end position="25"/>
    </location>
</feature>
<reference evidence="8" key="2">
    <citation type="journal article" date="2017" name="J. Anim. Genet.">
        <title>Multiple reference genome sequences of hot pepper reveal the massive evolution of plant disease resistance genes by retroduplication.</title>
        <authorList>
            <person name="Kim S."/>
            <person name="Park J."/>
            <person name="Yeom S.-I."/>
            <person name="Kim Y.-M."/>
            <person name="Seo E."/>
            <person name="Kim K.-T."/>
            <person name="Kim M.-S."/>
            <person name="Lee J.M."/>
            <person name="Cheong K."/>
            <person name="Shin H.-S."/>
            <person name="Kim S.-B."/>
            <person name="Han K."/>
            <person name="Lee J."/>
            <person name="Park M."/>
            <person name="Lee H.-A."/>
            <person name="Lee H.-Y."/>
            <person name="Lee Y."/>
            <person name="Oh S."/>
            <person name="Lee J.H."/>
            <person name="Choi E."/>
            <person name="Choi E."/>
            <person name="Lee S.E."/>
            <person name="Jeon J."/>
            <person name="Kim H."/>
            <person name="Choi G."/>
            <person name="Song H."/>
            <person name="Lee J."/>
            <person name="Lee S.-C."/>
            <person name="Kwon J.-K."/>
            <person name="Lee H.-Y."/>
            <person name="Koo N."/>
            <person name="Hong Y."/>
            <person name="Kim R.W."/>
            <person name="Kang W.-H."/>
            <person name="Huh J.H."/>
            <person name="Kang B.-C."/>
            <person name="Yang T.-J."/>
            <person name="Lee Y.-H."/>
            <person name="Bennetzen J.L."/>
            <person name="Choi D."/>
        </authorList>
    </citation>
    <scope>NUCLEOTIDE SEQUENCE [LARGE SCALE GENOMIC DNA]</scope>
    <source>
        <strain evidence="8">cv. PBC81</strain>
    </source>
</reference>
<dbReference type="InterPro" id="IPR050258">
    <property type="entry name" value="Leguminous_Lectin"/>
</dbReference>
<dbReference type="EMBL" id="MLFT02000009">
    <property type="protein sequence ID" value="PHT38032.1"/>
    <property type="molecule type" value="Genomic_DNA"/>
</dbReference>
<gene>
    <name evidence="7" type="ORF">CQW23_21605</name>
</gene>
<evidence type="ECO:0000313" key="8">
    <source>
        <dbReference type="Proteomes" id="UP000224567"/>
    </source>
</evidence>
<feature type="transmembrane region" description="Helical" evidence="4">
    <location>
        <begin position="292"/>
        <end position="317"/>
    </location>
</feature>
<keyword evidence="4" id="KW-0812">Transmembrane</keyword>
<proteinExistence type="inferred from homology"/>
<dbReference type="Proteomes" id="UP000224567">
    <property type="component" value="Unassembled WGS sequence"/>
</dbReference>
<keyword evidence="8" id="KW-1185">Reference proteome</keyword>
<evidence type="ECO:0000256" key="2">
    <source>
        <dbReference type="ARBA" id="ARBA00022734"/>
    </source>
</evidence>
<evidence type="ECO:0000259" key="6">
    <source>
        <dbReference type="Pfam" id="PF00139"/>
    </source>
</evidence>
<evidence type="ECO:0000256" key="3">
    <source>
        <dbReference type="SAM" id="MobiDB-lite"/>
    </source>
</evidence>
<keyword evidence="5" id="KW-0732">Signal</keyword>
<evidence type="ECO:0000256" key="5">
    <source>
        <dbReference type="SAM" id="SignalP"/>
    </source>
</evidence>
<feature type="chain" id="PRO_5013827928" description="Legume lectin domain-containing protein" evidence="5">
    <location>
        <begin position="26"/>
        <end position="518"/>
    </location>
</feature>
<dbReference type="PANTHER" id="PTHR32401">
    <property type="entry name" value="CONCANAVALIN A-LIKE LECTIN FAMILY PROTEIN"/>
    <property type="match status" value="1"/>
</dbReference>
<comment type="similarity">
    <text evidence="1">Belongs to the leguminous lectin family.</text>
</comment>
<accession>A0A2G2VYI0</accession>
<dbReference type="GO" id="GO:0030246">
    <property type="term" value="F:carbohydrate binding"/>
    <property type="evidence" value="ECO:0007669"/>
    <property type="project" value="UniProtKB-KW"/>
</dbReference>